<accession>A0AB72Z0L2</accession>
<dbReference type="InterPro" id="IPR008441">
    <property type="entry name" value="AfumC-like_glycosyl_Trfase"/>
</dbReference>
<name>A0AB72Z0L2_9BIFI</name>
<evidence type="ECO:0000313" key="1">
    <source>
        <dbReference type="EMBL" id="EFO77671.1"/>
    </source>
</evidence>
<dbReference type="Pfam" id="PF05704">
    <property type="entry name" value="Caps_synth"/>
    <property type="match status" value="1"/>
</dbReference>
<protein>
    <submittedName>
        <fullName evidence="1">Capsular polysaccharide synthesis protein</fullName>
    </submittedName>
</protein>
<organism evidence="1 2">
    <name type="scientific">Bifidobacterium dentium JCVIHMP022</name>
    <dbReference type="NCBI Taxonomy" id="553191"/>
    <lineage>
        <taxon>Bacteria</taxon>
        <taxon>Bacillati</taxon>
        <taxon>Actinomycetota</taxon>
        <taxon>Actinomycetes</taxon>
        <taxon>Bifidobacteriales</taxon>
        <taxon>Bifidobacteriaceae</taxon>
        <taxon>Bifidobacterium</taxon>
    </lineage>
</organism>
<evidence type="ECO:0000313" key="2">
    <source>
        <dbReference type="Proteomes" id="UP000003457"/>
    </source>
</evidence>
<sequence>MRYLYGLVTRFWKHAFTFGFNYAYLEFITVVDRKLSLVLHKDLSRGLLKKKEQYIYTWIHSFFADTIADYQVMDADLKSMSNHAEPIWVCWLQGEEKAPSLVKEMLQRLRVNAGGHPVIVVTRDNWREYCVLPEVFWEKYERGLMPQQQFADILRVALLAQAGGLWVDGTMLTLETIPDIVFSLPTFSIKNINSNYFGSQLVTCSDQWQCYFIAAHPGSVTYSFILTCFEKYWTKYDTLIDYFLISYLAKVAREEIPGAKAEYKLVPDNNVQCELLNDFLCKGLPLKDSDVQRFLHSDTWLYKLTWKKPYPLKTKNGEQTLAGYILRPSSSRKNE</sequence>
<dbReference type="SUPFAM" id="SSF53448">
    <property type="entry name" value="Nucleotide-diphospho-sugar transferases"/>
    <property type="match status" value="1"/>
</dbReference>
<gene>
    <name evidence="1" type="ORF">HMPREF9003_1821</name>
</gene>
<dbReference type="Proteomes" id="UP000003457">
    <property type="component" value="Unassembled WGS sequence"/>
</dbReference>
<comment type="caution">
    <text evidence="1">The sequence shown here is derived from an EMBL/GenBank/DDBJ whole genome shotgun (WGS) entry which is preliminary data.</text>
</comment>
<dbReference type="AlphaFoldDB" id="A0AB72Z0L2"/>
<dbReference type="EMBL" id="AEHJ01000023">
    <property type="protein sequence ID" value="EFO77671.1"/>
    <property type="molecule type" value="Genomic_DNA"/>
</dbReference>
<dbReference type="InterPro" id="IPR029044">
    <property type="entry name" value="Nucleotide-diphossugar_trans"/>
</dbReference>
<proteinExistence type="predicted"/>
<reference evidence="1 2" key="1">
    <citation type="submission" date="2010-10" db="EMBL/GenBank/DDBJ databases">
        <authorList>
            <person name="Durkin A.S."/>
            <person name="Madupu R."/>
            <person name="Torralba M."/>
            <person name="Gillis M."/>
            <person name="Methe B."/>
            <person name="Sutton G."/>
            <person name="Nelson K.E."/>
        </authorList>
    </citation>
    <scope>NUCLEOTIDE SEQUENCE [LARGE SCALE GENOMIC DNA]</scope>
    <source>
        <strain evidence="1 2">JCVIHMP022</strain>
    </source>
</reference>
<dbReference type="GO" id="GO:0016757">
    <property type="term" value="F:glycosyltransferase activity"/>
    <property type="evidence" value="ECO:0007669"/>
    <property type="project" value="InterPro"/>
</dbReference>
<dbReference type="RefSeq" id="WP_003843289.1">
    <property type="nucleotide sequence ID" value="NZ_AEHJ01000023.1"/>
</dbReference>